<dbReference type="PANTHER" id="PTHR45676">
    <property type="entry name" value="RING-H2 FINGER PROTEIN ATL51-RELATED"/>
    <property type="match status" value="1"/>
</dbReference>
<keyword evidence="1" id="KW-0863">Zinc-finger</keyword>
<keyword evidence="5" id="KW-1185">Reference proteome</keyword>
<dbReference type="GO" id="GO:0008270">
    <property type="term" value="F:zinc ion binding"/>
    <property type="evidence" value="ECO:0007669"/>
    <property type="project" value="UniProtKB-KW"/>
</dbReference>
<dbReference type="InterPro" id="IPR001841">
    <property type="entry name" value="Znf_RING"/>
</dbReference>
<feature type="transmembrane region" description="Helical" evidence="2">
    <location>
        <begin position="30"/>
        <end position="51"/>
    </location>
</feature>
<dbReference type="SMART" id="SM00184">
    <property type="entry name" value="RING"/>
    <property type="match status" value="1"/>
</dbReference>
<evidence type="ECO:0000259" key="3">
    <source>
        <dbReference type="PROSITE" id="PS50089"/>
    </source>
</evidence>
<protein>
    <submittedName>
        <fullName evidence="4">RING-H2 finger protein ATL45</fullName>
    </submittedName>
</protein>
<dbReference type="CDD" id="cd16454">
    <property type="entry name" value="RING-H2_PA-TM-RING"/>
    <property type="match status" value="1"/>
</dbReference>
<keyword evidence="1" id="KW-0862">Zinc</keyword>
<gene>
    <name evidence="4" type="ORF">L484_025234</name>
</gene>
<dbReference type="Proteomes" id="UP000030645">
    <property type="component" value="Unassembled WGS sequence"/>
</dbReference>
<dbReference type="eggNOG" id="KOG0800">
    <property type="taxonomic scope" value="Eukaryota"/>
</dbReference>
<accession>W9S4U1</accession>
<keyword evidence="2" id="KW-1133">Transmembrane helix</keyword>
<dbReference type="PANTHER" id="PTHR45676:SF159">
    <property type="entry name" value="RING-H2 FINGER PROTEIN ATL51"/>
    <property type="match status" value="1"/>
</dbReference>
<proteinExistence type="predicted"/>
<organism evidence="4 5">
    <name type="scientific">Morus notabilis</name>
    <dbReference type="NCBI Taxonomy" id="981085"/>
    <lineage>
        <taxon>Eukaryota</taxon>
        <taxon>Viridiplantae</taxon>
        <taxon>Streptophyta</taxon>
        <taxon>Embryophyta</taxon>
        <taxon>Tracheophyta</taxon>
        <taxon>Spermatophyta</taxon>
        <taxon>Magnoliopsida</taxon>
        <taxon>eudicotyledons</taxon>
        <taxon>Gunneridae</taxon>
        <taxon>Pentapetalae</taxon>
        <taxon>rosids</taxon>
        <taxon>fabids</taxon>
        <taxon>Rosales</taxon>
        <taxon>Moraceae</taxon>
        <taxon>Moreae</taxon>
        <taxon>Morus</taxon>
    </lineage>
</organism>
<dbReference type="STRING" id="981085.W9S4U1"/>
<keyword evidence="1" id="KW-0479">Metal-binding</keyword>
<evidence type="ECO:0000313" key="5">
    <source>
        <dbReference type="Proteomes" id="UP000030645"/>
    </source>
</evidence>
<evidence type="ECO:0000313" key="4">
    <source>
        <dbReference type="EMBL" id="EXC10653.1"/>
    </source>
</evidence>
<evidence type="ECO:0000256" key="1">
    <source>
        <dbReference type="PROSITE-ProRule" id="PRU00175"/>
    </source>
</evidence>
<dbReference type="SUPFAM" id="SSF57850">
    <property type="entry name" value="RING/U-box"/>
    <property type="match status" value="1"/>
</dbReference>
<sequence length="158" mass="17579">MDFPSPPPVPFPSPPPPPIQPATFIIDVSLYKLILFFLLFLFVSIFAAVACDHRNRQQQLLQARRRRPQPTGAPSAAATIICTFKLEQNPMNTGGGDGGSDCAICLENFKYGDECRIFVACNHGFHRACIDKWLDRDHHCPLCRASVRGGRTINLDQV</sequence>
<dbReference type="EMBL" id="KE345646">
    <property type="protein sequence ID" value="EXC10653.1"/>
    <property type="molecule type" value="Genomic_DNA"/>
</dbReference>
<name>W9S4U1_9ROSA</name>
<dbReference type="GO" id="GO:0016567">
    <property type="term" value="P:protein ubiquitination"/>
    <property type="evidence" value="ECO:0007669"/>
    <property type="project" value="TreeGrafter"/>
</dbReference>
<dbReference type="OrthoDB" id="1194516at2759"/>
<dbReference type="PROSITE" id="PS50089">
    <property type="entry name" value="ZF_RING_2"/>
    <property type="match status" value="1"/>
</dbReference>
<dbReference type="Gene3D" id="3.30.40.10">
    <property type="entry name" value="Zinc/RING finger domain, C3HC4 (zinc finger)"/>
    <property type="match status" value="1"/>
</dbReference>
<dbReference type="AlphaFoldDB" id="W9S4U1"/>
<dbReference type="InterPro" id="IPR013083">
    <property type="entry name" value="Znf_RING/FYVE/PHD"/>
</dbReference>
<keyword evidence="2" id="KW-0812">Transmembrane</keyword>
<dbReference type="Pfam" id="PF13639">
    <property type="entry name" value="zf-RING_2"/>
    <property type="match status" value="1"/>
</dbReference>
<feature type="domain" description="RING-type" evidence="3">
    <location>
        <begin position="102"/>
        <end position="144"/>
    </location>
</feature>
<dbReference type="KEGG" id="mnt:21407941"/>
<reference evidence="5" key="1">
    <citation type="submission" date="2013-01" db="EMBL/GenBank/DDBJ databases">
        <title>Draft Genome Sequence of a Mulberry Tree, Morus notabilis C.K. Schneid.</title>
        <authorList>
            <person name="He N."/>
            <person name="Zhao S."/>
        </authorList>
    </citation>
    <scope>NUCLEOTIDE SEQUENCE</scope>
</reference>
<evidence type="ECO:0000256" key="2">
    <source>
        <dbReference type="SAM" id="Phobius"/>
    </source>
</evidence>
<keyword evidence="2" id="KW-0472">Membrane</keyword>